<protein>
    <submittedName>
        <fullName evidence="1">Uncharacterized protein</fullName>
    </submittedName>
</protein>
<name>A0AAF0PX42_SOLVR</name>
<dbReference type="PANTHER" id="PTHR24559">
    <property type="entry name" value="TRANSPOSON TY3-I GAG-POL POLYPROTEIN"/>
    <property type="match status" value="1"/>
</dbReference>
<keyword evidence="2" id="KW-1185">Reference proteome</keyword>
<evidence type="ECO:0000313" key="2">
    <source>
        <dbReference type="Proteomes" id="UP001234989"/>
    </source>
</evidence>
<dbReference type="EMBL" id="CP133612">
    <property type="protein sequence ID" value="WMV09544.1"/>
    <property type="molecule type" value="Genomic_DNA"/>
</dbReference>
<accession>A0AAF0PX42</accession>
<dbReference type="Proteomes" id="UP001234989">
    <property type="component" value="Chromosome 1"/>
</dbReference>
<dbReference type="CDD" id="cd01647">
    <property type="entry name" value="RT_LTR"/>
    <property type="match status" value="1"/>
</dbReference>
<dbReference type="SUPFAM" id="SSF56672">
    <property type="entry name" value="DNA/RNA polymerases"/>
    <property type="match status" value="1"/>
</dbReference>
<reference evidence="1" key="1">
    <citation type="submission" date="2023-08" db="EMBL/GenBank/DDBJ databases">
        <title>A de novo genome assembly of Solanum verrucosum Schlechtendal, a Mexican diploid species geographically isolated from the other diploid A-genome species in potato relatives.</title>
        <authorList>
            <person name="Hosaka K."/>
        </authorList>
    </citation>
    <scope>NUCLEOTIDE SEQUENCE</scope>
    <source>
        <tissue evidence="1">Young leaves</tissue>
    </source>
</reference>
<dbReference type="Gene3D" id="3.10.10.10">
    <property type="entry name" value="HIV Type 1 Reverse Transcriptase, subunit A, domain 1"/>
    <property type="match status" value="1"/>
</dbReference>
<organism evidence="1 2">
    <name type="scientific">Solanum verrucosum</name>
    <dbReference type="NCBI Taxonomy" id="315347"/>
    <lineage>
        <taxon>Eukaryota</taxon>
        <taxon>Viridiplantae</taxon>
        <taxon>Streptophyta</taxon>
        <taxon>Embryophyta</taxon>
        <taxon>Tracheophyta</taxon>
        <taxon>Spermatophyta</taxon>
        <taxon>Magnoliopsida</taxon>
        <taxon>eudicotyledons</taxon>
        <taxon>Gunneridae</taxon>
        <taxon>Pentapetalae</taxon>
        <taxon>asterids</taxon>
        <taxon>lamiids</taxon>
        <taxon>Solanales</taxon>
        <taxon>Solanaceae</taxon>
        <taxon>Solanoideae</taxon>
        <taxon>Solaneae</taxon>
        <taxon>Solanum</taxon>
    </lineage>
</organism>
<proteinExistence type="predicted"/>
<sequence length="113" mass="13447">MTLMELKELKDQLNDLLDKGFIRPSISLWSAPVLFVRKKDGPRRRCFDYQQLNKVMIKNKSHIPRIDDLFDKLQGVGFFSRNDLPSEYHQLRIRKSDIPKTNFQKLCMFIMNS</sequence>
<dbReference type="AlphaFoldDB" id="A0AAF0PX42"/>
<dbReference type="Gene3D" id="3.30.70.270">
    <property type="match status" value="1"/>
</dbReference>
<dbReference type="PANTHER" id="PTHR24559:SF444">
    <property type="entry name" value="REVERSE TRANSCRIPTASE DOMAIN-CONTAINING PROTEIN"/>
    <property type="match status" value="1"/>
</dbReference>
<dbReference type="InterPro" id="IPR043128">
    <property type="entry name" value="Rev_trsase/Diguanyl_cyclase"/>
</dbReference>
<dbReference type="InterPro" id="IPR043502">
    <property type="entry name" value="DNA/RNA_pol_sf"/>
</dbReference>
<dbReference type="InterPro" id="IPR053134">
    <property type="entry name" value="RNA-dir_DNA_polymerase"/>
</dbReference>
<evidence type="ECO:0000313" key="1">
    <source>
        <dbReference type="EMBL" id="WMV09544.1"/>
    </source>
</evidence>
<gene>
    <name evidence="1" type="ORF">MTR67_002929</name>
</gene>